<dbReference type="InterPro" id="IPR050626">
    <property type="entry name" value="Peptidase_M16"/>
</dbReference>
<dbReference type="InterPro" id="IPR032632">
    <property type="entry name" value="Peptidase_M16_M"/>
</dbReference>
<dbReference type="PANTHER" id="PTHR43690">
    <property type="entry name" value="NARDILYSIN"/>
    <property type="match status" value="1"/>
</dbReference>
<evidence type="ECO:0000256" key="9">
    <source>
        <dbReference type="SAM" id="Phobius"/>
    </source>
</evidence>
<feature type="domain" description="Peptidase M16 middle/third" evidence="12">
    <location>
        <begin position="422"/>
        <end position="730"/>
    </location>
</feature>
<name>A0AAD2FBS0_9STRA</name>
<feature type="domain" description="Peptidase M16 C-terminal" evidence="11">
    <location>
        <begin position="191"/>
        <end position="397"/>
    </location>
</feature>
<dbReference type="EMBL" id="CAKOGP040000001">
    <property type="protein sequence ID" value="CAJ1901447.1"/>
    <property type="molecule type" value="Genomic_DNA"/>
</dbReference>
<keyword evidence="4" id="KW-0479">Metal-binding</keyword>
<keyword evidence="7" id="KW-0482">Metalloprotease</keyword>
<dbReference type="SUPFAM" id="SSF63411">
    <property type="entry name" value="LuxS/MPP-like metallohydrolase"/>
    <property type="match status" value="4"/>
</dbReference>
<keyword evidence="9" id="KW-1133">Transmembrane helix</keyword>
<dbReference type="Gene3D" id="3.30.830.10">
    <property type="entry name" value="Metalloenzyme, LuxS/M16 peptidase-like"/>
    <property type="match status" value="4"/>
</dbReference>
<evidence type="ECO:0000256" key="7">
    <source>
        <dbReference type="ARBA" id="ARBA00023049"/>
    </source>
</evidence>
<evidence type="ECO:0000256" key="1">
    <source>
        <dbReference type="ARBA" id="ARBA00001947"/>
    </source>
</evidence>
<evidence type="ECO:0000256" key="6">
    <source>
        <dbReference type="ARBA" id="ARBA00022833"/>
    </source>
</evidence>
<proteinExistence type="inferred from homology"/>
<keyword evidence="3" id="KW-0645">Protease</keyword>
<dbReference type="InterPro" id="IPR007863">
    <property type="entry name" value="Peptidase_M16_C"/>
</dbReference>
<gene>
    <name evidence="13" type="ORF">CYCCA115_LOCUS328</name>
</gene>
<evidence type="ECO:0008006" key="15">
    <source>
        <dbReference type="Google" id="ProtNLM"/>
    </source>
</evidence>
<dbReference type="AlphaFoldDB" id="A0AAD2FBS0"/>
<dbReference type="Pfam" id="PF05193">
    <property type="entry name" value="Peptidase_M16_C"/>
    <property type="match status" value="2"/>
</dbReference>
<dbReference type="InterPro" id="IPR011249">
    <property type="entry name" value="Metalloenz_LuxS/M16"/>
</dbReference>
<dbReference type="InterPro" id="IPR011765">
    <property type="entry name" value="Pept_M16_N"/>
</dbReference>
<organism evidence="13 14">
    <name type="scientific">Cylindrotheca closterium</name>
    <dbReference type="NCBI Taxonomy" id="2856"/>
    <lineage>
        <taxon>Eukaryota</taxon>
        <taxon>Sar</taxon>
        <taxon>Stramenopiles</taxon>
        <taxon>Ochrophyta</taxon>
        <taxon>Bacillariophyta</taxon>
        <taxon>Bacillariophyceae</taxon>
        <taxon>Bacillariophycidae</taxon>
        <taxon>Bacillariales</taxon>
        <taxon>Bacillariaceae</taxon>
        <taxon>Cylindrotheca</taxon>
    </lineage>
</organism>
<keyword evidence="9" id="KW-0472">Membrane</keyword>
<comment type="similarity">
    <text evidence="2 8">Belongs to the peptidase M16 family.</text>
</comment>
<dbReference type="Proteomes" id="UP001295423">
    <property type="component" value="Unassembled WGS sequence"/>
</dbReference>
<evidence type="ECO:0000256" key="3">
    <source>
        <dbReference type="ARBA" id="ARBA00022670"/>
    </source>
</evidence>
<reference evidence="13" key="1">
    <citation type="submission" date="2023-08" db="EMBL/GenBank/DDBJ databases">
        <authorList>
            <person name="Audoor S."/>
            <person name="Bilcke G."/>
        </authorList>
    </citation>
    <scope>NUCLEOTIDE SEQUENCE</scope>
</reference>
<comment type="caution">
    <text evidence="13">The sequence shown here is derived from an EMBL/GenBank/DDBJ whole genome shotgun (WGS) entry which is preliminary data.</text>
</comment>
<evidence type="ECO:0000256" key="5">
    <source>
        <dbReference type="ARBA" id="ARBA00022801"/>
    </source>
</evidence>
<keyword evidence="5" id="KW-0378">Hydrolase</keyword>
<comment type="cofactor">
    <cofactor evidence="1">
        <name>Zn(2+)</name>
        <dbReference type="ChEBI" id="CHEBI:29105"/>
    </cofactor>
</comment>
<evidence type="ECO:0000259" key="10">
    <source>
        <dbReference type="Pfam" id="PF00675"/>
    </source>
</evidence>
<feature type="transmembrane region" description="Helical" evidence="9">
    <location>
        <begin position="1121"/>
        <end position="1140"/>
    </location>
</feature>
<evidence type="ECO:0000259" key="12">
    <source>
        <dbReference type="Pfam" id="PF16187"/>
    </source>
</evidence>
<feature type="domain" description="Peptidase M16 C-terminal" evidence="11">
    <location>
        <begin position="743"/>
        <end position="959"/>
    </location>
</feature>
<dbReference type="GO" id="GO:0004222">
    <property type="term" value="F:metalloendopeptidase activity"/>
    <property type="evidence" value="ECO:0007669"/>
    <property type="project" value="InterPro"/>
</dbReference>
<evidence type="ECO:0000313" key="14">
    <source>
        <dbReference type="Proteomes" id="UP001295423"/>
    </source>
</evidence>
<evidence type="ECO:0000259" key="11">
    <source>
        <dbReference type="Pfam" id="PF05193"/>
    </source>
</evidence>
<feature type="domain" description="Peptidase M16 N-terminal" evidence="10">
    <location>
        <begin position="29"/>
        <end position="165"/>
    </location>
</feature>
<dbReference type="Pfam" id="PF00675">
    <property type="entry name" value="Peptidase_M16"/>
    <property type="match status" value="1"/>
</dbReference>
<evidence type="ECO:0000313" key="13">
    <source>
        <dbReference type="EMBL" id="CAJ1901447.1"/>
    </source>
</evidence>
<dbReference type="InterPro" id="IPR001431">
    <property type="entry name" value="Pept_M16_Zn_BS"/>
</dbReference>
<keyword evidence="14" id="KW-1185">Reference proteome</keyword>
<accession>A0AAD2FBS0</accession>
<dbReference type="GO" id="GO:0006508">
    <property type="term" value="P:proteolysis"/>
    <property type="evidence" value="ECO:0007669"/>
    <property type="project" value="UniProtKB-KW"/>
</dbReference>
<dbReference type="PROSITE" id="PS00143">
    <property type="entry name" value="INSULINASE"/>
    <property type="match status" value="1"/>
</dbReference>
<dbReference type="FunFam" id="3.30.830.10:FF:000012">
    <property type="entry name" value="Protease 3"/>
    <property type="match status" value="1"/>
</dbReference>
<evidence type="ECO:0000256" key="8">
    <source>
        <dbReference type="RuleBase" id="RU004447"/>
    </source>
</evidence>
<dbReference type="GO" id="GO:0046872">
    <property type="term" value="F:metal ion binding"/>
    <property type="evidence" value="ECO:0007669"/>
    <property type="project" value="UniProtKB-KW"/>
</dbReference>
<keyword evidence="6" id="KW-0862">Zinc</keyword>
<dbReference type="Pfam" id="PF16187">
    <property type="entry name" value="Peptidase_M16_M"/>
    <property type="match status" value="1"/>
</dbReference>
<evidence type="ECO:0000256" key="2">
    <source>
        <dbReference type="ARBA" id="ARBA00007261"/>
    </source>
</evidence>
<evidence type="ECO:0000256" key="4">
    <source>
        <dbReference type="ARBA" id="ARBA00022723"/>
    </source>
</evidence>
<dbReference type="PANTHER" id="PTHR43690:SF18">
    <property type="entry name" value="INSULIN-DEGRADING ENZYME-RELATED"/>
    <property type="match status" value="1"/>
</dbReference>
<keyword evidence="9" id="KW-0812">Transmembrane</keyword>
<protein>
    <recommendedName>
        <fullName evidence="15">Insulysin</fullName>
    </recommendedName>
</protein>
<sequence length="1149" mass="128126">MATPLPKPIKGQADWRDYQAVQLENGVTVLAIHDKESKMTAMSCCVNVGASADPRSLSGLAHFVEHMCFLGSSKYPGENEYKRYLASHGGRSNASTSMHLTNYKFEVLAEHAEKAIDIFSNFFIDPLFTSSGTIREVQAVDSENSKNLVADGRRRLQILKDLVDPDHYYSKFSTGNSKTLDTSDEAKSEYTRSALLAFHAKHYMPENFIVVVAGPQPLETLQDWIASRFSRIEAKSFPSTGHMSDVERLVAEAAKDAPPYSFKEPTPEHNSLFEGSIKSSMPLLLTTKPLRSMRKLVLMFPMKSDRKNPDKSPSSFLSHLLGHEGKGSIFAALQTQGMISSLSSGARTSGPDFKLFSIDLELTEKGEEHWEQVTETVFAYCRMLNKELEKESKDESKEMRRIWEEQSKLDKIFFDQTSPGGAYSYAPNLSERVNAYGTKECLSAGSMLNEDAGTFPLDSVIETAKFLVPDNCLVERCSAKAWEEAEKNADSGSFGFERKTEQWYDVEYIVAPIAAETTKAWSEDVPNSKSANDSTELRLPSENRYIPRSLDLCEELPEEARVPRIEKPIDPPNLLINNEAGRLYHRLDDRYALPKSSVIVLIRNAATVHKKANDGKWDYDGKTGLMSTMLSVMFSQAMAQETYDADLAGLDYNLSLGPSGVKLHCYGFSDRVPDLATTVLENFLAGDFLKDAYFVSTKDRLVRGLDTFFSSRRADSLGIYYRDALLASKDGSINDSLLQTKDIDMDALREHHKSIVENKEVLLDCLFTGNVSAMTAKSLFSDVDATICRATGSSLEARPSLSFVPATDLERRVMPQEDIELHFQSENPQEENGAVVFTYQSPFPSFRGKGLSHDSSLKSTSAMRLLCHMLREPLFDELRTKQQLGYIVSSYYDRGFSARQPDDDKVLDPSMVPVDFITISVLSRKLPPIDIATRIDEFLEQFRNSLHEMPESEIRDHADALSKKLLKPIQKLLTESNTHFGKIHRFAPECFSTTDEGKSEPLPWKTDEDLAECIQSLSRAELVETWDRIIGPASRARIVSCVYGNTFPLTDKSNGGGLMSSFGLGSRSAKITNDFSKLVNYRQRMGVFNNQATVVSKRSYSSIASPRNFLGSSSSKLTSTIPIVGMGVVGVAGMVGWTMMRNQKATSSK</sequence>